<proteinExistence type="predicted"/>
<sequence length="242" mass="27854">MWTSPLSNLSLGAPIDVPITQHFEQGWLNDFGDEFFKSRLHNIYHIHFLIGLLCSIKSSKVEKNVFYRRISDKNLRIFIVRKERIIFHNILYKGFNGATPNNVTDDEADALGEALKKLHFKLADTDNFEMFSYTAKKVPKNPRAKALMRMELVENLTWTFKVSKEQRSAPKKSIARAKHEINEDLLIKKDVSSSGEYIEVIGKFFKMRGIRNKEQMKNPKFCSLSTSVTLSGVEPCHVKRSG</sequence>
<reference evidence="2" key="1">
    <citation type="submission" date="2022-11" db="UniProtKB">
        <authorList>
            <consortium name="WormBaseParasite"/>
        </authorList>
    </citation>
    <scope>IDENTIFICATION</scope>
</reference>
<name>A0A915IID7_ROMCU</name>
<evidence type="ECO:0000313" key="2">
    <source>
        <dbReference type="WBParaSite" id="nRc.2.0.1.t13836-RA"/>
    </source>
</evidence>
<organism evidence="1 2">
    <name type="scientific">Romanomermis culicivorax</name>
    <name type="common">Nematode worm</name>
    <dbReference type="NCBI Taxonomy" id="13658"/>
    <lineage>
        <taxon>Eukaryota</taxon>
        <taxon>Metazoa</taxon>
        <taxon>Ecdysozoa</taxon>
        <taxon>Nematoda</taxon>
        <taxon>Enoplea</taxon>
        <taxon>Dorylaimia</taxon>
        <taxon>Mermithida</taxon>
        <taxon>Mermithoidea</taxon>
        <taxon>Mermithidae</taxon>
        <taxon>Romanomermis</taxon>
    </lineage>
</organism>
<dbReference type="WBParaSite" id="nRc.2.0.1.t13836-RA">
    <property type="protein sequence ID" value="nRc.2.0.1.t13836-RA"/>
    <property type="gene ID" value="nRc.2.0.1.g13836"/>
</dbReference>
<evidence type="ECO:0000313" key="1">
    <source>
        <dbReference type="Proteomes" id="UP000887565"/>
    </source>
</evidence>
<protein>
    <submittedName>
        <fullName evidence="2">Uncharacterized protein</fullName>
    </submittedName>
</protein>
<dbReference type="AlphaFoldDB" id="A0A915IID7"/>
<accession>A0A915IID7</accession>
<keyword evidence="1" id="KW-1185">Reference proteome</keyword>
<dbReference type="Proteomes" id="UP000887565">
    <property type="component" value="Unplaced"/>
</dbReference>